<dbReference type="InterPro" id="IPR011990">
    <property type="entry name" value="TPR-like_helical_dom_sf"/>
</dbReference>
<dbReference type="SUPFAM" id="SSF52540">
    <property type="entry name" value="P-loop containing nucleoside triphosphate hydrolases"/>
    <property type="match status" value="1"/>
</dbReference>
<dbReference type="PANTHER" id="PTHR44943">
    <property type="entry name" value="CELLULOSE SYNTHASE OPERON PROTEIN C"/>
    <property type="match status" value="1"/>
</dbReference>
<feature type="repeat" description="TPR" evidence="3">
    <location>
        <begin position="97"/>
        <end position="130"/>
    </location>
</feature>
<organism evidence="4 5">
    <name type="scientific">Marinicella sediminis</name>
    <dbReference type="NCBI Taxonomy" id="1792834"/>
    <lineage>
        <taxon>Bacteria</taxon>
        <taxon>Pseudomonadati</taxon>
        <taxon>Pseudomonadota</taxon>
        <taxon>Gammaproteobacteria</taxon>
        <taxon>Lysobacterales</taxon>
        <taxon>Marinicellaceae</taxon>
        <taxon>Marinicella</taxon>
    </lineage>
</organism>
<dbReference type="InterPro" id="IPR051685">
    <property type="entry name" value="Ycf3/AcsC/BcsC/TPR_MFPF"/>
</dbReference>
<dbReference type="InterPro" id="IPR019734">
    <property type="entry name" value="TPR_rpt"/>
</dbReference>
<proteinExistence type="predicted"/>
<dbReference type="SUPFAM" id="SSF48452">
    <property type="entry name" value="TPR-like"/>
    <property type="match status" value="2"/>
</dbReference>
<protein>
    <submittedName>
        <fullName evidence="4">Tetratricopeptide repeat-containing sulfotransferase family protein</fullName>
    </submittedName>
</protein>
<sequence>MQTALQETARLLALGQTEQALEILKKQSDDPACQIRLREYYMGEQQYEAAAALIAQMTGTDDTEQWVNQSITAFFNQDWTGAIGLAEAALNITPDAATAQNHLGRALQNAGQSGRAIKAFKSAVRYQPDYAEAWHNLAHTRRALGLLHEAEEYYLEALKFHAGYQSALFNLAVTQSVLEDYSQAMGHFRQLLKVNPQHVLGWVNTGLTHHVLGEVDESMKCYDQAMELDPGCAIAYSYKGVVLNELQQTEVAIKCLQHAISLDPQEVDAWCELTNIHEKLNDLENAQMANDKALAIDPHHPTALIDRARILSRNKQHQDALNALRQVPVKQLPVRKQIEYFFESGTVLDRLKQYDEAFKAYQQGNQLATTSPRFQQVDAGAFARRLKDLNQAAEQIEKPHGWLKSLLQKKPRADRLLGSQLCFLMGFPRSGTTLMDTILNVHQQLLTVEEKPTLERVIEDMDSAPWSQQAPSADQLAQWRQHYWHSLSEYMSGDAQLVVDKLPLRFIQAQLIHAMLPQAKILFMLRHPCDVVLSNFMQNYMPNQAFVHFNELAESVQMYQQTMDLWLKLRDVFGQQLLEVRYEDLVNQPQQTVPAVCDFLGVPFSQEMLDTDQRLKAKNRISTNSYAQVAQNIHQQSVMRWENYREYFAPHLSQLKPFIKLFGYPDPG</sequence>
<feature type="repeat" description="TPR" evidence="3">
    <location>
        <begin position="267"/>
        <end position="300"/>
    </location>
</feature>
<feature type="repeat" description="TPR" evidence="3">
    <location>
        <begin position="199"/>
        <end position="232"/>
    </location>
</feature>
<evidence type="ECO:0000256" key="3">
    <source>
        <dbReference type="PROSITE-ProRule" id="PRU00339"/>
    </source>
</evidence>
<keyword evidence="1" id="KW-0677">Repeat</keyword>
<keyword evidence="2 3" id="KW-0802">TPR repeat</keyword>
<dbReference type="Proteomes" id="UP001595533">
    <property type="component" value="Unassembled WGS sequence"/>
</dbReference>
<dbReference type="Pfam" id="PF13181">
    <property type="entry name" value="TPR_8"/>
    <property type="match status" value="2"/>
</dbReference>
<dbReference type="PROSITE" id="PS50005">
    <property type="entry name" value="TPR"/>
    <property type="match status" value="5"/>
</dbReference>
<gene>
    <name evidence="4" type="ORF">ACFODZ_07255</name>
</gene>
<name>A0ABV7J7Y7_9GAMM</name>
<accession>A0ABV7J7Y7</accession>
<evidence type="ECO:0000256" key="1">
    <source>
        <dbReference type="ARBA" id="ARBA00022737"/>
    </source>
</evidence>
<dbReference type="RefSeq" id="WP_077412097.1">
    <property type="nucleotide sequence ID" value="NZ_JBHRTS010000003.1"/>
</dbReference>
<dbReference type="Pfam" id="PF13432">
    <property type="entry name" value="TPR_16"/>
    <property type="match status" value="2"/>
</dbReference>
<dbReference type="SMART" id="SM00028">
    <property type="entry name" value="TPR"/>
    <property type="match status" value="7"/>
</dbReference>
<dbReference type="EMBL" id="JBHRTS010000003">
    <property type="protein sequence ID" value="MFC3194034.1"/>
    <property type="molecule type" value="Genomic_DNA"/>
</dbReference>
<dbReference type="Gene3D" id="3.40.50.300">
    <property type="entry name" value="P-loop containing nucleotide triphosphate hydrolases"/>
    <property type="match status" value="1"/>
</dbReference>
<keyword evidence="5" id="KW-1185">Reference proteome</keyword>
<evidence type="ECO:0000256" key="2">
    <source>
        <dbReference type="ARBA" id="ARBA00022803"/>
    </source>
</evidence>
<dbReference type="PANTHER" id="PTHR44943:SF4">
    <property type="entry name" value="TPR REPEAT-CONTAINING PROTEIN MJ0798"/>
    <property type="match status" value="1"/>
</dbReference>
<dbReference type="InterPro" id="IPR027417">
    <property type="entry name" value="P-loop_NTPase"/>
</dbReference>
<feature type="repeat" description="TPR" evidence="3">
    <location>
        <begin position="233"/>
        <end position="266"/>
    </location>
</feature>
<evidence type="ECO:0000313" key="5">
    <source>
        <dbReference type="Proteomes" id="UP001595533"/>
    </source>
</evidence>
<evidence type="ECO:0000313" key="4">
    <source>
        <dbReference type="EMBL" id="MFC3194034.1"/>
    </source>
</evidence>
<dbReference type="Gene3D" id="1.25.40.10">
    <property type="entry name" value="Tetratricopeptide repeat domain"/>
    <property type="match status" value="1"/>
</dbReference>
<reference evidence="5" key="1">
    <citation type="journal article" date="2019" name="Int. J. Syst. Evol. Microbiol.">
        <title>The Global Catalogue of Microorganisms (GCM) 10K type strain sequencing project: providing services to taxonomists for standard genome sequencing and annotation.</title>
        <authorList>
            <consortium name="The Broad Institute Genomics Platform"/>
            <consortium name="The Broad Institute Genome Sequencing Center for Infectious Disease"/>
            <person name="Wu L."/>
            <person name="Ma J."/>
        </authorList>
    </citation>
    <scope>NUCLEOTIDE SEQUENCE [LARGE SCALE GENOMIC DNA]</scope>
    <source>
        <strain evidence="5">KCTC 42953</strain>
    </source>
</reference>
<feature type="repeat" description="TPR" evidence="3">
    <location>
        <begin position="165"/>
        <end position="198"/>
    </location>
</feature>
<dbReference type="Pfam" id="PF13469">
    <property type="entry name" value="Sulfotransfer_3"/>
    <property type="match status" value="1"/>
</dbReference>
<comment type="caution">
    <text evidence="4">The sequence shown here is derived from an EMBL/GenBank/DDBJ whole genome shotgun (WGS) entry which is preliminary data.</text>
</comment>